<accession>A0A941CPP4</accession>
<evidence type="ECO:0000313" key="11">
    <source>
        <dbReference type="EMBL" id="MBR0575359.1"/>
    </source>
</evidence>
<dbReference type="InterPro" id="IPR005790">
    <property type="entry name" value="DNA_polIII_delta"/>
</dbReference>
<dbReference type="GO" id="GO:0003677">
    <property type="term" value="F:DNA binding"/>
    <property type="evidence" value="ECO:0007669"/>
    <property type="project" value="InterPro"/>
</dbReference>
<name>A0A941CPP4_9CLOT</name>
<dbReference type="GO" id="GO:0006261">
    <property type="term" value="P:DNA-templated DNA replication"/>
    <property type="evidence" value="ECO:0007669"/>
    <property type="project" value="TreeGrafter"/>
</dbReference>
<evidence type="ECO:0000259" key="9">
    <source>
        <dbReference type="Pfam" id="PF06144"/>
    </source>
</evidence>
<evidence type="ECO:0000256" key="7">
    <source>
        <dbReference type="ARBA" id="ARBA00034754"/>
    </source>
</evidence>
<sequence>MEYLELIEIVNSGKKRAFFLYAQDEQMIFQVRDQLRKKVLKEEDSLSHIKLDANRCTSEDLQNALSSYSMLSEDILVELSNCQFMETSGSSPLKELVEEYLKDPRDDLYFIGSYKYENDLNKKNFYLDGLKKKISPKSIIEAVDSLKPRSVSAFVEKLLLERGVEPPKNLATFISEVFKGSTLQLEKEIDKLVAYTAGREIRKEDVLKIMEISDERHIMNLLDLIFTERGLGRNIKDILNLVNDLVYRGEKAEMIIGVIGSRLRLLFKIKALAEQKAGSAEIMKSLKTGSAWYADRMTRIADAISYSEYGKLLDVILEHEYMMKTTSVDSMALLEMLILGLVNARDIR</sequence>
<comment type="similarity">
    <text evidence="7">Belongs to the DNA polymerase HolA subunit family.</text>
</comment>
<feature type="domain" description="DNA polymerase III delta subunit-like C-terminal" evidence="10">
    <location>
        <begin position="230"/>
        <end position="340"/>
    </location>
</feature>
<evidence type="ECO:0000313" key="12">
    <source>
        <dbReference type="Proteomes" id="UP000675379"/>
    </source>
</evidence>
<evidence type="ECO:0000256" key="8">
    <source>
        <dbReference type="ARBA" id="ARBA00049244"/>
    </source>
</evidence>
<protein>
    <recommendedName>
        <fullName evidence="2">DNA polymerase III subunit delta</fullName>
        <ecNumber evidence="1">2.7.7.7</ecNumber>
    </recommendedName>
</protein>
<dbReference type="Proteomes" id="UP000675379">
    <property type="component" value="Unassembled WGS sequence"/>
</dbReference>
<dbReference type="EMBL" id="JAGSCS010000003">
    <property type="protein sequence ID" value="MBR0575359.1"/>
    <property type="molecule type" value="Genomic_DNA"/>
</dbReference>
<dbReference type="InterPro" id="IPR010372">
    <property type="entry name" value="DNA_pol3_delta_N"/>
</dbReference>
<evidence type="ECO:0000256" key="3">
    <source>
        <dbReference type="ARBA" id="ARBA00022679"/>
    </source>
</evidence>
<dbReference type="RefSeq" id="WP_211799883.1">
    <property type="nucleotide sequence ID" value="NZ_JAGSCS010000003.1"/>
</dbReference>
<dbReference type="Gene3D" id="3.40.50.300">
    <property type="entry name" value="P-loop containing nucleotide triphosphate hydrolases"/>
    <property type="match status" value="1"/>
</dbReference>
<evidence type="ECO:0000256" key="4">
    <source>
        <dbReference type="ARBA" id="ARBA00022695"/>
    </source>
</evidence>
<comment type="caution">
    <text evidence="11">The sequence shown here is derived from an EMBL/GenBank/DDBJ whole genome shotgun (WGS) entry which is preliminary data.</text>
</comment>
<feature type="domain" description="DNA polymerase III delta N-terminal" evidence="9">
    <location>
        <begin position="19"/>
        <end position="134"/>
    </location>
</feature>
<dbReference type="PANTHER" id="PTHR34388">
    <property type="entry name" value="DNA POLYMERASE III SUBUNIT DELTA"/>
    <property type="match status" value="1"/>
</dbReference>
<proteinExistence type="inferred from homology"/>
<dbReference type="InterPro" id="IPR027417">
    <property type="entry name" value="P-loop_NTPase"/>
</dbReference>
<dbReference type="Gene3D" id="1.10.8.60">
    <property type="match status" value="1"/>
</dbReference>
<evidence type="ECO:0000256" key="5">
    <source>
        <dbReference type="ARBA" id="ARBA00022705"/>
    </source>
</evidence>
<dbReference type="PANTHER" id="PTHR34388:SF1">
    <property type="entry name" value="DNA POLYMERASE III SUBUNIT DELTA"/>
    <property type="match status" value="1"/>
</dbReference>
<dbReference type="Gene3D" id="1.20.272.10">
    <property type="match status" value="1"/>
</dbReference>
<evidence type="ECO:0000256" key="2">
    <source>
        <dbReference type="ARBA" id="ARBA00017703"/>
    </source>
</evidence>
<dbReference type="NCBIfam" id="TIGR01128">
    <property type="entry name" value="holA"/>
    <property type="match status" value="1"/>
</dbReference>
<reference evidence="11" key="1">
    <citation type="submission" date="2021-04" db="EMBL/GenBank/DDBJ databases">
        <title>Proteiniclasticum sedimins sp. nov., an obligate anaerobic bacterium isolated from anaerobic sludge.</title>
        <authorList>
            <person name="Liu J."/>
        </authorList>
    </citation>
    <scope>NUCLEOTIDE SEQUENCE</scope>
    <source>
        <strain evidence="11">BAD-10</strain>
    </source>
</reference>
<keyword evidence="6" id="KW-0239">DNA-directed DNA polymerase</keyword>
<dbReference type="InterPro" id="IPR008921">
    <property type="entry name" value="DNA_pol3_clamp-load_cplx_C"/>
</dbReference>
<comment type="catalytic activity">
    <reaction evidence="8">
        <text>DNA(n) + a 2'-deoxyribonucleoside 5'-triphosphate = DNA(n+1) + diphosphate</text>
        <dbReference type="Rhea" id="RHEA:22508"/>
        <dbReference type="Rhea" id="RHEA-COMP:17339"/>
        <dbReference type="Rhea" id="RHEA-COMP:17340"/>
        <dbReference type="ChEBI" id="CHEBI:33019"/>
        <dbReference type="ChEBI" id="CHEBI:61560"/>
        <dbReference type="ChEBI" id="CHEBI:173112"/>
        <dbReference type="EC" id="2.7.7.7"/>
    </reaction>
</comment>
<dbReference type="Pfam" id="PF21694">
    <property type="entry name" value="DNA_pol3_delta_C"/>
    <property type="match status" value="1"/>
</dbReference>
<dbReference type="GO" id="GO:0003887">
    <property type="term" value="F:DNA-directed DNA polymerase activity"/>
    <property type="evidence" value="ECO:0007669"/>
    <property type="project" value="UniProtKB-KW"/>
</dbReference>
<dbReference type="SUPFAM" id="SSF52540">
    <property type="entry name" value="P-loop containing nucleoside triphosphate hydrolases"/>
    <property type="match status" value="1"/>
</dbReference>
<keyword evidence="5" id="KW-0235">DNA replication</keyword>
<keyword evidence="4" id="KW-0548">Nucleotidyltransferase</keyword>
<dbReference type="EC" id="2.7.7.7" evidence="1"/>
<keyword evidence="12" id="KW-1185">Reference proteome</keyword>
<dbReference type="GO" id="GO:0009360">
    <property type="term" value="C:DNA polymerase III complex"/>
    <property type="evidence" value="ECO:0007669"/>
    <property type="project" value="InterPro"/>
</dbReference>
<organism evidence="11 12">
    <name type="scientific">Proteiniclasticum sediminis</name>
    <dbReference type="NCBI Taxonomy" id="2804028"/>
    <lineage>
        <taxon>Bacteria</taxon>
        <taxon>Bacillati</taxon>
        <taxon>Bacillota</taxon>
        <taxon>Clostridia</taxon>
        <taxon>Eubacteriales</taxon>
        <taxon>Clostridiaceae</taxon>
        <taxon>Proteiniclasticum</taxon>
    </lineage>
</organism>
<gene>
    <name evidence="11" type="ORF">KCG48_03295</name>
</gene>
<evidence type="ECO:0000259" key="10">
    <source>
        <dbReference type="Pfam" id="PF21694"/>
    </source>
</evidence>
<evidence type="ECO:0000256" key="1">
    <source>
        <dbReference type="ARBA" id="ARBA00012417"/>
    </source>
</evidence>
<keyword evidence="3" id="KW-0808">Transferase</keyword>
<dbReference type="InterPro" id="IPR048466">
    <property type="entry name" value="DNA_pol3_delta-like_C"/>
</dbReference>
<evidence type="ECO:0000256" key="6">
    <source>
        <dbReference type="ARBA" id="ARBA00022932"/>
    </source>
</evidence>
<dbReference type="AlphaFoldDB" id="A0A941CPP4"/>
<dbReference type="SUPFAM" id="SSF48019">
    <property type="entry name" value="post-AAA+ oligomerization domain-like"/>
    <property type="match status" value="1"/>
</dbReference>
<dbReference type="Pfam" id="PF06144">
    <property type="entry name" value="DNA_pol3_delta"/>
    <property type="match status" value="1"/>
</dbReference>